<feature type="domain" description="DUF659" evidence="1">
    <location>
        <begin position="121"/>
        <end position="177"/>
    </location>
</feature>
<dbReference type="KEGG" id="adu:107485690"/>
<dbReference type="InterPro" id="IPR012337">
    <property type="entry name" value="RNaseH-like_sf"/>
</dbReference>
<name>A0A6P5NI62_ARADU</name>
<evidence type="ECO:0000259" key="1">
    <source>
        <dbReference type="Pfam" id="PF04937"/>
    </source>
</evidence>
<dbReference type="RefSeq" id="XP_020997317.2">
    <property type="nucleotide sequence ID" value="XM_021141658.2"/>
</dbReference>
<dbReference type="AlphaFoldDB" id="A0A6P5NI62"/>
<organism evidence="2 3">
    <name type="scientific">Arachis duranensis</name>
    <name type="common">Wild peanut</name>
    <dbReference type="NCBI Taxonomy" id="130453"/>
    <lineage>
        <taxon>Eukaryota</taxon>
        <taxon>Viridiplantae</taxon>
        <taxon>Streptophyta</taxon>
        <taxon>Embryophyta</taxon>
        <taxon>Tracheophyta</taxon>
        <taxon>Spermatophyta</taxon>
        <taxon>Magnoliopsida</taxon>
        <taxon>eudicotyledons</taxon>
        <taxon>Gunneridae</taxon>
        <taxon>Pentapetalae</taxon>
        <taxon>rosids</taxon>
        <taxon>fabids</taxon>
        <taxon>Fabales</taxon>
        <taxon>Fabaceae</taxon>
        <taxon>Papilionoideae</taxon>
        <taxon>50 kb inversion clade</taxon>
        <taxon>dalbergioids sensu lato</taxon>
        <taxon>Dalbergieae</taxon>
        <taxon>Pterocarpus clade</taxon>
        <taxon>Arachis</taxon>
    </lineage>
</organism>
<keyword evidence="2" id="KW-1185">Reference proteome</keyword>
<dbReference type="SUPFAM" id="SSF53098">
    <property type="entry name" value="Ribonuclease H-like"/>
    <property type="match status" value="1"/>
</dbReference>
<dbReference type="InterPro" id="IPR007021">
    <property type="entry name" value="DUF659"/>
</dbReference>
<proteinExistence type="predicted"/>
<accession>A0A6P5NI62</accession>
<reference evidence="3" key="2">
    <citation type="submission" date="2025-08" db="UniProtKB">
        <authorList>
            <consortium name="RefSeq"/>
        </authorList>
    </citation>
    <scope>IDENTIFICATION</scope>
    <source>
        <tissue evidence="3">Whole plant</tissue>
    </source>
</reference>
<reference evidence="2" key="1">
    <citation type="journal article" date="2016" name="Nat. Genet.">
        <title>The genome sequences of Arachis duranensis and Arachis ipaensis, the diploid ancestors of cultivated peanut.</title>
        <authorList>
            <person name="Bertioli D.J."/>
            <person name="Cannon S.B."/>
            <person name="Froenicke L."/>
            <person name="Huang G."/>
            <person name="Farmer A.D."/>
            <person name="Cannon E.K."/>
            <person name="Liu X."/>
            <person name="Gao D."/>
            <person name="Clevenger J."/>
            <person name="Dash S."/>
            <person name="Ren L."/>
            <person name="Moretzsohn M.C."/>
            <person name="Shirasawa K."/>
            <person name="Huang W."/>
            <person name="Vidigal B."/>
            <person name="Abernathy B."/>
            <person name="Chu Y."/>
            <person name="Niederhuth C.E."/>
            <person name="Umale P."/>
            <person name="Araujo A.C."/>
            <person name="Kozik A."/>
            <person name="Kim K.D."/>
            <person name="Burow M.D."/>
            <person name="Varshney R.K."/>
            <person name="Wang X."/>
            <person name="Zhang X."/>
            <person name="Barkley N."/>
            <person name="Guimaraes P.M."/>
            <person name="Isobe S."/>
            <person name="Guo B."/>
            <person name="Liao B."/>
            <person name="Stalker H.T."/>
            <person name="Schmitz R.J."/>
            <person name="Scheffler B.E."/>
            <person name="Leal-Bertioli S.C."/>
            <person name="Xun X."/>
            <person name="Jackson S.A."/>
            <person name="Michelmore R."/>
            <person name="Ozias-Akins P."/>
        </authorList>
    </citation>
    <scope>NUCLEOTIDE SEQUENCE [LARGE SCALE GENOMIC DNA]</scope>
    <source>
        <strain evidence="2">cv. V14167</strain>
    </source>
</reference>
<evidence type="ECO:0000313" key="2">
    <source>
        <dbReference type="Proteomes" id="UP000515211"/>
    </source>
</evidence>
<gene>
    <name evidence="3" type="primary">LOC107485690</name>
</gene>
<evidence type="ECO:0000313" key="3">
    <source>
        <dbReference type="RefSeq" id="XP_020997317.2"/>
    </source>
</evidence>
<sequence>MAAARGGASSARGGATSMRGPIDLFVRRPETAIVRNKREKLRQQNIKEACNKEAVRRVHQYIARWFYQAGIPLNPVKLKSFQEMLCAVGSFGPNLPAPNYHTLRLLNEELEYTKGLLNGLGIMFLKSIDASDYVKTGENLFELFDDVVEEIGEHNVVQVVTNNGSNYVLAVTRFATSFLSLERLFEEKGNMRRIFTSDEWAKNKLSKEAKGREATKIVIMSSFWNHVKYTLKIMGPLVRVLRLVDGEKKPPMGYIYEAMEKAKECIMKAFLNDESKYNDVFKIIDNRWNCRLHRPLHAAGHFLNPELFYDNPRIKLDLEVTKGWFECITRLVPSQAVQQKILEEQALYKAGYGLFGPDFAKSQRKKISLDKIDVRKCRMASRNMGHMLQPENQRLQWFGTLQRLCRWNALSDLRVGLRRVRVETDK</sequence>
<protein>
    <submittedName>
        <fullName evidence="3">Uncharacterized protein LOC107485690</fullName>
    </submittedName>
</protein>
<dbReference type="PANTHER" id="PTHR32166">
    <property type="entry name" value="OSJNBA0013A04.12 PROTEIN"/>
    <property type="match status" value="1"/>
</dbReference>
<dbReference type="Proteomes" id="UP000515211">
    <property type="component" value="Chromosome 4"/>
</dbReference>
<dbReference type="PANTHER" id="PTHR32166:SF74">
    <property type="entry name" value="OS05G0256350 PROTEIN"/>
    <property type="match status" value="1"/>
</dbReference>
<dbReference type="GeneID" id="107485690"/>
<dbReference type="Pfam" id="PF04937">
    <property type="entry name" value="DUF659"/>
    <property type="match status" value="1"/>
</dbReference>